<evidence type="ECO:0000259" key="1">
    <source>
        <dbReference type="Pfam" id="PF01408"/>
    </source>
</evidence>
<dbReference type="PANTHER" id="PTHR43708">
    <property type="entry name" value="CONSERVED EXPRESSED OXIDOREDUCTASE (EUROFUNG)"/>
    <property type="match status" value="1"/>
</dbReference>
<dbReference type="InterPro" id="IPR051317">
    <property type="entry name" value="Gfo/Idh/MocA_oxidoreduct"/>
</dbReference>
<feature type="domain" description="YceM-like C-terminal" evidence="2">
    <location>
        <begin position="148"/>
        <end position="237"/>
    </location>
</feature>
<evidence type="ECO:0000313" key="4">
    <source>
        <dbReference type="Proteomes" id="UP000199315"/>
    </source>
</evidence>
<dbReference type="OrthoDB" id="9815825at2"/>
<feature type="domain" description="Gfo/Idh/MocA-like oxidoreductase N-terminal" evidence="1">
    <location>
        <begin position="1"/>
        <end position="119"/>
    </location>
</feature>
<keyword evidence="4" id="KW-1185">Reference proteome</keyword>
<dbReference type="InterPro" id="IPR036291">
    <property type="entry name" value="NAD(P)-bd_dom_sf"/>
</dbReference>
<dbReference type="Gene3D" id="3.40.50.720">
    <property type="entry name" value="NAD(P)-binding Rossmann-like Domain"/>
    <property type="match status" value="1"/>
</dbReference>
<gene>
    <name evidence="3" type="ORF">SAMN05421730_10319</name>
</gene>
<dbReference type="Pfam" id="PF01408">
    <property type="entry name" value="GFO_IDH_MocA"/>
    <property type="match status" value="1"/>
</dbReference>
<proteinExistence type="predicted"/>
<organism evidence="3 4">
    <name type="scientific">Anaerobium acetethylicum</name>
    <dbReference type="NCBI Taxonomy" id="1619234"/>
    <lineage>
        <taxon>Bacteria</taxon>
        <taxon>Bacillati</taxon>
        <taxon>Bacillota</taxon>
        <taxon>Clostridia</taxon>
        <taxon>Lachnospirales</taxon>
        <taxon>Lachnospiraceae</taxon>
        <taxon>Anaerobium</taxon>
    </lineage>
</organism>
<accession>A0A1D3TXH7</accession>
<dbReference type="Gene3D" id="3.30.360.10">
    <property type="entry name" value="Dihydrodipicolinate Reductase, domain 2"/>
    <property type="match status" value="1"/>
</dbReference>
<dbReference type="SUPFAM" id="SSF51735">
    <property type="entry name" value="NAD(P)-binding Rossmann-fold domains"/>
    <property type="match status" value="1"/>
</dbReference>
<dbReference type="InterPro" id="IPR048477">
    <property type="entry name" value="YceM-like_C"/>
</dbReference>
<dbReference type="EMBL" id="FMKA01000031">
    <property type="protein sequence ID" value="SCP99030.1"/>
    <property type="molecule type" value="Genomic_DNA"/>
</dbReference>
<name>A0A1D3TXH7_9FIRM</name>
<dbReference type="RefSeq" id="WP_091236290.1">
    <property type="nucleotide sequence ID" value="NZ_FMKA01000031.1"/>
</dbReference>
<dbReference type="PANTHER" id="PTHR43708:SF4">
    <property type="entry name" value="OXIDOREDUCTASE YCEM-RELATED"/>
    <property type="match status" value="1"/>
</dbReference>
<evidence type="ECO:0000259" key="2">
    <source>
        <dbReference type="Pfam" id="PF21378"/>
    </source>
</evidence>
<dbReference type="GO" id="GO:0000166">
    <property type="term" value="F:nucleotide binding"/>
    <property type="evidence" value="ECO:0007669"/>
    <property type="project" value="InterPro"/>
</dbReference>
<reference evidence="3 4" key="1">
    <citation type="submission" date="2016-09" db="EMBL/GenBank/DDBJ databases">
        <authorList>
            <person name="Capua I."/>
            <person name="De Benedictis P."/>
            <person name="Joannis T."/>
            <person name="Lombin L.H."/>
            <person name="Cattoli G."/>
        </authorList>
    </citation>
    <scope>NUCLEOTIDE SEQUENCE [LARGE SCALE GENOMIC DNA]</scope>
    <source>
        <strain evidence="3 4">GluBS11</strain>
    </source>
</reference>
<dbReference type="STRING" id="1619234.SAMN05421730_10319"/>
<evidence type="ECO:0000313" key="3">
    <source>
        <dbReference type="EMBL" id="SCP99030.1"/>
    </source>
</evidence>
<dbReference type="AlphaFoldDB" id="A0A1D3TXH7"/>
<dbReference type="Pfam" id="PF21378">
    <property type="entry name" value="YceM-like_C"/>
    <property type="match status" value="1"/>
</dbReference>
<dbReference type="InterPro" id="IPR000683">
    <property type="entry name" value="Gfo/Idh/MocA-like_OxRdtase_N"/>
</dbReference>
<protein>
    <submittedName>
        <fullName evidence="3">Virulence factor</fullName>
    </submittedName>
</protein>
<dbReference type="Proteomes" id="UP000199315">
    <property type="component" value="Unassembled WGS sequence"/>
</dbReference>
<dbReference type="SUPFAM" id="SSF55347">
    <property type="entry name" value="Glyceraldehyde-3-phosphate dehydrogenase-like, C-terminal domain"/>
    <property type="match status" value="1"/>
</dbReference>
<sequence length="306" mass="34676">MKIGMIGIGDIAQKAYLPVLARKKELDIVLCSRNEELLMELAKTYRGTAYVTDISELIRCRPAAVFVHAATEAHFELCRELLENGIHVYVDKPVSFHIEEVRELFGLAKEKNRILRVGFNRREAPMIKGLLELEKPDVVIHQKNRTHLPAQIRNYVFNDFIHVVDTIRCLLGDDMASWNVAGKTEGGQLYSVVLQLAGSSGTAIGIMNRESGKKEERIEYICPGEKCIIEDINELTVFQGGAETKHKFGDWEPVLFRRGFHQITDRFLKDVVETDGYMEEDEDSLATHELCEEIVKSLEAEAGKDI</sequence>